<accession>A0A7W6G493</accession>
<protein>
    <recommendedName>
        <fullName evidence="1">Putative tail fiber protein gp53-like C-terminal domain-containing protein</fullName>
    </recommendedName>
</protein>
<dbReference type="RefSeq" id="WP_183621977.1">
    <property type="nucleotide sequence ID" value="NZ_JACIDX010000001.1"/>
</dbReference>
<dbReference type="Pfam" id="PF21882">
    <property type="entry name" value="Gp53-like_C"/>
    <property type="match status" value="1"/>
</dbReference>
<evidence type="ECO:0000313" key="2">
    <source>
        <dbReference type="EMBL" id="MBB3953394.1"/>
    </source>
</evidence>
<dbReference type="InterPro" id="IPR054075">
    <property type="entry name" value="Gp53-like_C"/>
</dbReference>
<proteinExistence type="predicted"/>
<feature type="domain" description="Putative tail fiber protein gp53-like C-terminal" evidence="1">
    <location>
        <begin position="280"/>
        <end position="361"/>
    </location>
</feature>
<dbReference type="AlphaFoldDB" id="A0A7W6G493"/>
<reference evidence="2 3" key="1">
    <citation type="submission" date="2020-08" db="EMBL/GenBank/DDBJ databases">
        <title>Genomic Encyclopedia of Type Strains, Phase IV (KMG-IV): sequencing the most valuable type-strain genomes for metagenomic binning, comparative biology and taxonomic classification.</title>
        <authorList>
            <person name="Goeker M."/>
        </authorList>
    </citation>
    <scope>NUCLEOTIDE SEQUENCE [LARGE SCALE GENOMIC DNA]</scope>
    <source>
        <strain evidence="2 3">DSM 27057</strain>
    </source>
</reference>
<comment type="caution">
    <text evidence="2">The sequence shown here is derived from an EMBL/GenBank/DDBJ whole genome shotgun (WGS) entry which is preliminary data.</text>
</comment>
<keyword evidence="3" id="KW-1185">Reference proteome</keyword>
<gene>
    <name evidence="2" type="ORF">GGR38_000306</name>
</gene>
<organism evidence="2 3">
    <name type="scientific">Novosphingobium sediminicola</name>
    <dbReference type="NCBI Taxonomy" id="563162"/>
    <lineage>
        <taxon>Bacteria</taxon>
        <taxon>Pseudomonadati</taxon>
        <taxon>Pseudomonadota</taxon>
        <taxon>Alphaproteobacteria</taxon>
        <taxon>Sphingomonadales</taxon>
        <taxon>Sphingomonadaceae</taxon>
        <taxon>Novosphingobium</taxon>
    </lineage>
</organism>
<dbReference type="Proteomes" id="UP000548867">
    <property type="component" value="Unassembled WGS sequence"/>
</dbReference>
<evidence type="ECO:0000259" key="1">
    <source>
        <dbReference type="Pfam" id="PF21882"/>
    </source>
</evidence>
<sequence length="363" mass="38218">MDPLLITLTKAGLSAIVGDDTASLGPVVITQLGLTDATFTVASTLEALPGEFKRIDVSGQQVGDDTLHLNALDASAATYTYRGFALYLADGTLFAVYGQAGPIAAKAETSTSWLVLDIKLAEGQADNISFGDTNFSNPPATTTRQGVVELATITEARAGTDTQRVLTPAAMQAALLAMLLRVDGAESGVDADLFHGLPPAYFTDIVGRLGYTPLNQASFTAAEILGRLQTVDGADSDLDADLLDGHHGDWYADIAARLGYTPQDAAEFSYGSNANGYWRKMPDGLIEQWGELTAGESGSPPAQNFPIPFTDFDSINLQVTARSPNPGATNGNSVGGNKLSVTQFNVFSDDLDRAVFWRAIGEG</sequence>
<name>A0A7W6G493_9SPHN</name>
<dbReference type="EMBL" id="JACIDX010000001">
    <property type="protein sequence ID" value="MBB3953394.1"/>
    <property type="molecule type" value="Genomic_DNA"/>
</dbReference>
<evidence type="ECO:0000313" key="3">
    <source>
        <dbReference type="Proteomes" id="UP000548867"/>
    </source>
</evidence>
<dbReference type="Gene3D" id="2.60.40.3940">
    <property type="match status" value="1"/>
</dbReference>